<feature type="binding site" evidence="9">
    <location>
        <position position="97"/>
    </location>
    <ligand>
        <name>substrate</name>
    </ligand>
</feature>
<dbReference type="GO" id="GO:0003991">
    <property type="term" value="F:acetylglutamate kinase activity"/>
    <property type="evidence" value="ECO:0007669"/>
    <property type="project" value="UniProtKB-UniRule"/>
</dbReference>
<dbReference type="Proteomes" id="UP000001522">
    <property type="component" value="Chromosome"/>
</dbReference>
<sequence length="290" mass="31423">MQNISKFFEVRGLKRNNVINILLDSIPFIQQFQHQVMVIKYGGSAQINPKLKLNFARDIVLLRLLSIKVVIVHGGGKDINQMLDRLGIPSEFANGVRITSKEAMPVVEMVLSGNINKELCDFLNAHGAKAIGISGKDGHLFCADSKDNNYTGEITKVNPELILSLLEGGFVPVVAPIAYGEGLGHLGLNVNADYVACEIAKALNASKILFLTDTKGVLDDKGALIPSINEELFLSLKEQGVITGGMIPKISSCLECVRNHVKKAHIIDGRIEHSLLLELFTSGGVGTEIV</sequence>
<keyword evidence="2 9" id="KW-0055">Arginine biosynthesis</keyword>
<comment type="pathway">
    <text evidence="1 9">Amino-acid biosynthesis; L-arginine biosynthesis; N(2)-acetyl-L-ornithine from L-glutamate: step 2/4.</text>
</comment>
<evidence type="ECO:0000259" key="10">
    <source>
        <dbReference type="Pfam" id="PF00696"/>
    </source>
</evidence>
<evidence type="ECO:0000256" key="2">
    <source>
        <dbReference type="ARBA" id="ARBA00022571"/>
    </source>
</evidence>
<comment type="similarity">
    <text evidence="9">Belongs to the acetylglutamate kinase family. ArgB subfamily.</text>
</comment>
<comment type="subcellular location">
    <subcellularLocation>
        <location evidence="9">Cytoplasm</location>
    </subcellularLocation>
</comment>
<dbReference type="EMBL" id="FN555004">
    <property type="protein sequence ID" value="CBG40052.1"/>
    <property type="molecule type" value="Genomic_DNA"/>
</dbReference>
<dbReference type="STRING" id="679897.HMU07950"/>
<dbReference type="CDD" id="cd04250">
    <property type="entry name" value="AAK_NAGK-C"/>
    <property type="match status" value="1"/>
</dbReference>
<keyword evidence="9" id="KW-0963">Cytoplasm</keyword>
<keyword evidence="6 9" id="KW-0418">Kinase</keyword>
<protein>
    <recommendedName>
        <fullName evidence="9">Acetylglutamate kinase</fullName>
        <ecNumber evidence="9">2.7.2.8</ecNumber>
    </recommendedName>
    <alternativeName>
        <fullName evidence="9">N-acetyl-L-glutamate 5-phosphotransferase</fullName>
    </alternativeName>
    <alternativeName>
        <fullName evidence="9">NAG kinase</fullName>
        <shortName evidence="9">NAGK</shortName>
    </alternativeName>
</protein>
<dbReference type="PANTHER" id="PTHR23342">
    <property type="entry name" value="N-ACETYLGLUTAMATE SYNTHASE"/>
    <property type="match status" value="1"/>
</dbReference>
<keyword evidence="5 9" id="KW-0547">Nucleotide-binding</keyword>
<name>D3UHS9_HELM1</name>
<gene>
    <name evidence="9 11" type="primary">argB</name>
    <name evidence="11" type="ordered locus">HMU07950</name>
</gene>
<dbReference type="KEGG" id="hms:HMU07950"/>
<dbReference type="GO" id="GO:0005524">
    <property type="term" value="F:ATP binding"/>
    <property type="evidence" value="ECO:0007669"/>
    <property type="project" value="UniProtKB-UniRule"/>
</dbReference>
<dbReference type="PIRSF" id="PIRSF000728">
    <property type="entry name" value="NAGK"/>
    <property type="match status" value="1"/>
</dbReference>
<evidence type="ECO:0000256" key="1">
    <source>
        <dbReference type="ARBA" id="ARBA00004828"/>
    </source>
</evidence>
<dbReference type="HOGENOM" id="CLU_053680_0_0_7"/>
<evidence type="ECO:0000256" key="8">
    <source>
        <dbReference type="ARBA" id="ARBA00048141"/>
    </source>
</evidence>
<evidence type="ECO:0000256" key="3">
    <source>
        <dbReference type="ARBA" id="ARBA00022605"/>
    </source>
</evidence>
<keyword evidence="4 9" id="KW-0808">Transferase</keyword>
<dbReference type="InterPro" id="IPR041727">
    <property type="entry name" value="NAGK-C"/>
</dbReference>
<evidence type="ECO:0000313" key="11">
    <source>
        <dbReference type="EMBL" id="CBG40052.1"/>
    </source>
</evidence>
<dbReference type="GO" id="GO:0042450">
    <property type="term" value="P:L-arginine biosynthetic process via ornithine"/>
    <property type="evidence" value="ECO:0007669"/>
    <property type="project" value="UniProtKB-UniRule"/>
</dbReference>
<evidence type="ECO:0000256" key="5">
    <source>
        <dbReference type="ARBA" id="ARBA00022741"/>
    </source>
</evidence>
<dbReference type="PANTHER" id="PTHR23342:SF0">
    <property type="entry name" value="N-ACETYLGLUTAMATE SYNTHASE, MITOCHONDRIAL"/>
    <property type="match status" value="1"/>
</dbReference>
<accession>D3UHS9</accession>
<evidence type="ECO:0000256" key="6">
    <source>
        <dbReference type="ARBA" id="ARBA00022777"/>
    </source>
</evidence>
<feature type="site" description="Transition state stabilizer" evidence="9">
    <location>
        <position position="40"/>
    </location>
</feature>
<dbReference type="AlphaFoldDB" id="D3UHS9"/>
<comment type="catalytic activity">
    <reaction evidence="8 9">
        <text>N-acetyl-L-glutamate + ATP = N-acetyl-L-glutamyl 5-phosphate + ADP</text>
        <dbReference type="Rhea" id="RHEA:14629"/>
        <dbReference type="ChEBI" id="CHEBI:30616"/>
        <dbReference type="ChEBI" id="CHEBI:44337"/>
        <dbReference type="ChEBI" id="CHEBI:57936"/>
        <dbReference type="ChEBI" id="CHEBI:456216"/>
        <dbReference type="EC" id="2.7.2.8"/>
    </reaction>
</comment>
<keyword evidence="7 9" id="KW-0067">ATP-binding</keyword>
<dbReference type="SUPFAM" id="SSF53633">
    <property type="entry name" value="Carbamate kinase-like"/>
    <property type="match status" value="1"/>
</dbReference>
<comment type="function">
    <text evidence="9">Catalyzes the ATP-dependent phosphorylation of N-acetyl-L-glutamate.</text>
</comment>
<dbReference type="NCBIfam" id="TIGR00761">
    <property type="entry name" value="argB"/>
    <property type="match status" value="1"/>
</dbReference>
<keyword evidence="12" id="KW-1185">Reference proteome</keyword>
<organism evidence="11 12">
    <name type="scientific">Helicobacter mustelae (strain ATCC 43772 / CCUG 25715 / CIP 103759 / LMG 18044 / NCTC 12198 / R85-136P)</name>
    <name type="common">Campylobacter mustelae</name>
    <dbReference type="NCBI Taxonomy" id="679897"/>
    <lineage>
        <taxon>Bacteria</taxon>
        <taxon>Pseudomonadati</taxon>
        <taxon>Campylobacterota</taxon>
        <taxon>Epsilonproteobacteria</taxon>
        <taxon>Campylobacterales</taxon>
        <taxon>Helicobacteraceae</taxon>
        <taxon>Helicobacter</taxon>
    </lineage>
</organism>
<feature type="site" description="Transition state stabilizer" evidence="9">
    <location>
        <position position="249"/>
    </location>
</feature>
<dbReference type="InterPro" id="IPR001048">
    <property type="entry name" value="Asp/Glu/Uridylate_kinase"/>
</dbReference>
<dbReference type="RefSeq" id="WP_013023126.1">
    <property type="nucleotide sequence ID" value="NC_013949.1"/>
</dbReference>
<evidence type="ECO:0000256" key="4">
    <source>
        <dbReference type="ARBA" id="ARBA00022679"/>
    </source>
</evidence>
<feature type="domain" description="Aspartate/glutamate/uridylate kinase" evidence="10">
    <location>
        <begin position="36"/>
        <end position="268"/>
    </location>
</feature>
<dbReference type="InterPro" id="IPR004662">
    <property type="entry name" value="AcgluKinase_fam"/>
</dbReference>
<evidence type="ECO:0000256" key="7">
    <source>
        <dbReference type="ARBA" id="ARBA00022840"/>
    </source>
</evidence>
<reference evidence="11 12" key="1">
    <citation type="journal article" date="2010" name="BMC Genomics">
        <title>Comparative genomics and proteomics of Helicobacter mustelae, an ulcerogenic and carcinogenic gastric pathogen.</title>
        <authorList>
            <person name="O'Toole P.W."/>
            <person name="Snelling W.J."/>
            <person name="Canchaya C."/>
            <person name="Forde B.M."/>
            <person name="Hardie K.R."/>
            <person name="Josenhans C."/>
            <person name="Graham R.L.J."/>
            <person name="McMullan G."/>
            <person name="Parkhill J."/>
            <person name="Belda E."/>
            <person name="Bentley S.D."/>
        </authorList>
    </citation>
    <scope>NUCLEOTIDE SEQUENCE [LARGE SCALE GENOMIC DNA]</scope>
    <source>
        <strain evidence="12">ATCC 43772 / LMG 18044 / NCTC 12198 / 12198</strain>
    </source>
</reference>
<dbReference type="eggNOG" id="COG0548">
    <property type="taxonomic scope" value="Bacteria"/>
</dbReference>
<dbReference type="HAMAP" id="MF_00082">
    <property type="entry name" value="ArgB"/>
    <property type="match status" value="1"/>
</dbReference>
<proteinExistence type="inferred from homology"/>
<dbReference type="InterPro" id="IPR036393">
    <property type="entry name" value="AceGlu_kinase-like_sf"/>
</dbReference>
<dbReference type="InterPro" id="IPR037528">
    <property type="entry name" value="ArgB"/>
</dbReference>
<dbReference type="FunFam" id="3.40.1160.10:FF:000004">
    <property type="entry name" value="Acetylglutamate kinase"/>
    <property type="match status" value="1"/>
</dbReference>
<evidence type="ECO:0000313" key="12">
    <source>
        <dbReference type="Proteomes" id="UP000001522"/>
    </source>
</evidence>
<dbReference type="Gene3D" id="3.40.1160.10">
    <property type="entry name" value="Acetylglutamate kinase-like"/>
    <property type="match status" value="1"/>
</dbReference>
<feature type="binding site" evidence="9">
    <location>
        <begin position="75"/>
        <end position="76"/>
    </location>
    <ligand>
        <name>substrate</name>
    </ligand>
</feature>
<evidence type="ECO:0000256" key="9">
    <source>
        <dbReference type="HAMAP-Rule" id="MF_00082"/>
    </source>
</evidence>
<dbReference type="UniPathway" id="UPA00068">
    <property type="reaction ID" value="UER00107"/>
</dbReference>
<dbReference type="GO" id="GO:0005737">
    <property type="term" value="C:cytoplasm"/>
    <property type="evidence" value="ECO:0007669"/>
    <property type="project" value="UniProtKB-SubCell"/>
</dbReference>
<dbReference type="EC" id="2.7.2.8" evidence="9"/>
<dbReference type="Pfam" id="PF00696">
    <property type="entry name" value="AA_kinase"/>
    <property type="match status" value="1"/>
</dbReference>
<keyword evidence="3 9" id="KW-0028">Amino-acid biosynthesis</keyword>
<feature type="binding site" evidence="9">
    <location>
        <position position="189"/>
    </location>
    <ligand>
        <name>substrate</name>
    </ligand>
</feature>